<protein>
    <submittedName>
        <fullName evidence="6">Protein-S-isoprenylcysteine O-methyltransferase Ste14</fullName>
    </submittedName>
</protein>
<evidence type="ECO:0000256" key="3">
    <source>
        <dbReference type="ARBA" id="ARBA00022989"/>
    </source>
</evidence>
<dbReference type="InterPro" id="IPR007318">
    <property type="entry name" value="Phopholipid_MeTrfase"/>
</dbReference>
<dbReference type="GO" id="GO:0032259">
    <property type="term" value="P:methylation"/>
    <property type="evidence" value="ECO:0007669"/>
    <property type="project" value="UniProtKB-KW"/>
</dbReference>
<keyword evidence="6" id="KW-0808">Transferase</keyword>
<keyword evidence="6" id="KW-0489">Methyltransferase</keyword>
<comment type="caution">
    <text evidence="6">The sequence shown here is derived from an EMBL/GenBank/DDBJ whole genome shotgun (WGS) entry which is preliminary data.</text>
</comment>
<evidence type="ECO:0000313" key="6">
    <source>
        <dbReference type="EMBL" id="PSL12080.1"/>
    </source>
</evidence>
<evidence type="ECO:0000256" key="5">
    <source>
        <dbReference type="SAM" id="Phobius"/>
    </source>
</evidence>
<feature type="transmembrane region" description="Helical" evidence="5">
    <location>
        <begin position="36"/>
        <end position="60"/>
    </location>
</feature>
<dbReference type="OrthoDB" id="9811969at2"/>
<evidence type="ECO:0000256" key="2">
    <source>
        <dbReference type="ARBA" id="ARBA00022692"/>
    </source>
</evidence>
<evidence type="ECO:0000256" key="1">
    <source>
        <dbReference type="ARBA" id="ARBA00004127"/>
    </source>
</evidence>
<keyword evidence="7" id="KW-1185">Reference proteome</keyword>
<feature type="transmembrane region" description="Helical" evidence="5">
    <location>
        <begin position="90"/>
        <end position="121"/>
    </location>
</feature>
<dbReference type="PANTHER" id="PTHR12714:SF24">
    <property type="entry name" value="SLR1182 PROTEIN"/>
    <property type="match status" value="1"/>
</dbReference>
<dbReference type="EMBL" id="PYGI01000020">
    <property type="protein sequence ID" value="PSL12080.1"/>
    <property type="molecule type" value="Genomic_DNA"/>
</dbReference>
<organism evidence="6 7">
    <name type="scientific">Marinobacterium halophilum</name>
    <dbReference type="NCBI Taxonomy" id="267374"/>
    <lineage>
        <taxon>Bacteria</taxon>
        <taxon>Pseudomonadati</taxon>
        <taxon>Pseudomonadota</taxon>
        <taxon>Gammaproteobacteria</taxon>
        <taxon>Oceanospirillales</taxon>
        <taxon>Oceanospirillaceae</taxon>
        <taxon>Marinobacterium</taxon>
    </lineage>
</organism>
<dbReference type="GO" id="GO:0008168">
    <property type="term" value="F:methyltransferase activity"/>
    <property type="evidence" value="ECO:0007669"/>
    <property type="project" value="UniProtKB-KW"/>
</dbReference>
<accession>A0A2P8ERH4</accession>
<dbReference type="Pfam" id="PF04191">
    <property type="entry name" value="PEMT"/>
    <property type="match status" value="1"/>
</dbReference>
<keyword evidence="3 5" id="KW-1133">Transmembrane helix</keyword>
<dbReference type="PANTHER" id="PTHR12714">
    <property type="entry name" value="PROTEIN-S ISOPRENYLCYSTEINE O-METHYLTRANSFERASE"/>
    <property type="match status" value="1"/>
</dbReference>
<keyword evidence="2 5" id="KW-0812">Transmembrane</keyword>
<keyword evidence="4 5" id="KW-0472">Membrane</keyword>
<sequence length="152" mass="17328">MSGLELKIPPPVMAATTALLLYSGDRLSPQPWRVEVSPWLIGLTVMIALLVGAAAVAHFFRAGTTVHPHCPEKSEVLVARGIYRYSRNPMYLSLLLILIAWSMHLGWVGAPLLWALFVVWITRFQIRPEERILAQLFGDDYRAYCNRVRRWL</sequence>
<evidence type="ECO:0000313" key="7">
    <source>
        <dbReference type="Proteomes" id="UP000242133"/>
    </source>
</evidence>
<reference evidence="6 7" key="1">
    <citation type="submission" date="2018-03" db="EMBL/GenBank/DDBJ databases">
        <title>Genomic Encyclopedia of Archaeal and Bacterial Type Strains, Phase II (KMG-II): from individual species to whole genera.</title>
        <authorList>
            <person name="Goeker M."/>
        </authorList>
    </citation>
    <scope>NUCLEOTIDE SEQUENCE [LARGE SCALE GENOMIC DNA]</scope>
    <source>
        <strain evidence="6 7">DSM 17586</strain>
    </source>
</reference>
<dbReference type="AlphaFoldDB" id="A0A2P8ERH4"/>
<dbReference type="Proteomes" id="UP000242133">
    <property type="component" value="Unassembled WGS sequence"/>
</dbReference>
<evidence type="ECO:0000256" key="4">
    <source>
        <dbReference type="ARBA" id="ARBA00023136"/>
    </source>
</evidence>
<gene>
    <name evidence="6" type="ORF">CLV44_12064</name>
</gene>
<name>A0A2P8ERH4_9GAMM</name>
<comment type="subcellular location">
    <subcellularLocation>
        <location evidence="1">Endomembrane system</location>
        <topology evidence="1">Multi-pass membrane protein</topology>
    </subcellularLocation>
</comment>
<proteinExistence type="predicted"/>
<dbReference type="RefSeq" id="WP_106592722.1">
    <property type="nucleotide sequence ID" value="NZ_PYGI01000020.1"/>
</dbReference>
<dbReference type="Gene3D" id="1.20.120.1630">
    <property type="match status" value="1"/>
</dbReference>
<dbReference type="GO" id="GO:0012505">
    <property type="term" value="C:endomembrane system"/>
    <property type="evidence" value="ECO:0007669"/>
    <property type="project" value="UniProtKB-SubCell"/>
</dbReference>